<accession>A0AAV1RFI0</accession>
<reference evidence="1 2" key="1">
    <citation type="submission" date="2024-01" db="EMBL/GenBank/DDBJ databases">
        <authorList>
            <person name="Waweru B."/>
        </authorList>
    </citation>
    <scope>NUCLEOTIDE SEQUENCE [LARGE SCALE GENOMIC DNA]</scope>
</reference>
<keyword evidence="2" id="KW-1185">Reference proteome</keyword>
<name>A0AAV1RFI0_9ROSI</name>
<evidence type="ECO:0000313" key="1">
    <source>
        <dbReference type="EMBL" id="CAK7334898.1"/>
    </source>
</evidence>
<protein>
    <submittedName>
        <fullName evidence="1">Uncharacterized protein</fullName>
    </submittedName>
</protein>
<evidence type="ECO:0000313" key="2">
    <source>
        <dbReference type="Proteomes" id="UP001314170"/>
    </source>
</evidence>
<proteinExistence type="predicted"/>
<sequence>MRPNQNSKTKRMLISFKRKERGWGSPTLTAEKVDLGLISPVSALNYLSKTYASKNLAKDESTEKYMIFAL</sequence>
<comment type="caution">
    <text evidence="1">The sequence shown here is derived from an EMBL/GenBank/DDBJ whole genome shotgun (WGS) entry which is preliminary data.</text>
</comment>
<gene>
    <name evidence="1" type="ORF">DCAF_LOCUS10130</name>
</gene>
<dbReference type="EMBL" id="CAWUPB010000956">
    <property type="protein sequence ID" value="CAK7334898.1"/>
    <property type="molecule type" value="Genomic_DNA"/>
</dbReference>
<dbReference type="AlphaFoldDB" id="A0AAV1RFI0"/>
<dbReference type="Proteomes" id="UP001314170">
    <property type="component" value="Unassembled WGS sequence"/>
</dbReference>
<organism evidence="1 2">
    <name type="scientific">Dovyalis caffra</name>
    <dbReference type="NCBI Taxonomy" id="77055"/>
    <lineage>
        <taxon>Eukaryota</taxon>
        <taxon>Viridiplantae</taxon>
        <taxon>Streptophyta</taxon>
        <taxon>Embryophyta</taxon>
        <taxon>Tracheophyta</taxon>
        <taxon>Spermatophyta</taxon>
        <taxon>Magnoliopsida</taxon>
        <taxon>eudicotyledons</taxon>
        <taxon>Gunneridae</taxon>
        <taxon>Pentapetalae</taxon>
        <taxon>rosids</taxon>
        <taxon>fabids</taxon>
        <taxon>Malpighiales</taxon>
        <taxon>Salicaceae</taxon>
        <taxon>Flacourtieae</taxon>
        <taxon>Dovyalis</taxon>
    </lineage>
</organism>